<protein>
    <recommendedName>
        <fullName evidence="1">PD-(D/E)XK nuclease-like domain-containing protein</fullName>
    </recommendedName>
</protein>
<feature type="domain" description="PD-(D/E)XK nuclease-like" evidence="1">
    <location>
        <begin position="109"/>
        <end position="213"/>
    </location>
</feature>
<name>A0A4P7N9J0_PYROR</name>
<proteinExistence type="predicted"/>
<dbReference type="Proteomes" id="UP000294847">
    <property type="component" value="Chromosome 3"/>
</dbReference>
<dbReference type="InterPro" id="IPR046797">
    <property type="entry name" value="PDDEXK_12"/>
</dbReference>
<evidence type="ECO:0000313" key="3">
    <source>
        <dbReference type="Proteomes" id="UP000294847"/>
    </source>
</evidence>
<gene>
    <name evidence="2" type="ORF">PoMZ_03344</name>
</gene>
<dbReference type="AlphaFoldDB" id="A0A4P7N9J0"/>
<evidence type="ECO:0000259" key="1">
    <source>
        <dbReference type="Pfam" id="PF20516"/>
    </source>
</evidence>
<sequence length="311" mass="35638">MIQILKSMYHDPNQSIIAKKAFKKHEFELGKGQNIHEFIATPVNKDWKQTLWGYIPADLDYRLLHDSENIEIDYETFCQYVTKAVYSNQLAQRPREHRQNQYEERDPQQAESELAWNNMVHFPLLQHAVQSTFYNRRVVCEPIINAHIAKQWFPEMGSDKGKAAKDSVAGGKMVDFALVFDLYKPRLENEELGEISQTINQCNYEPFKLKPIGAAHNLGFGRLHGIAASVNFLLSIRPRSASLYCRFYFITAMFGVFTLFATEDKILQLSGLLMSDLQTILSKYILLWQCCANCANGSKVRSATGLNTRLG</sequence>
<evidence type="ECO:0000313" key="2">
    <source>
        <dbReference type="EMBL" id="QBZ58392.1"/>
    </source>
</evidence>
<dbReference type="EMBL" id="CP034206">
    <property type="protein sequence ID" value="QBZ58392.1"/>
    <property type="molecule type" value="Genomic_DNA"/>
</dbReference>
<organism evidence="2 3">
    <name type="scientific">Pyricularia oryzae</name>
    <name type="common">Rice blast fungus</name>
    <name type="synonym">Magnaporthe oryzae</name>
    <dbReference type="NCBI Taxonomy" id="318829"/>
    <lineage>
        <taxon>Eukaryota</taxon>
        <taxon>Fungi</taxon>
        <taxon>Dikarya</taxon>
        <taxon>Ascomycota</taxon>
        <taxon>Pezizomycotina</taxon>
        <taxon>Sordariomycetes</taxon>
        <taxon>Sordariomycetidae</taxon>
        <taxon>Magnaporthales</taxon>
        <taxon>Pyriculariaceae</taxon>
        <taxon>Pyricularia</taxon>
    </lineage>
</organism>
<reference evidence="2 3" key="1">
    <citation type="journal article" date="2019" name="Mol. Biol. Evol.">
        <title>Blast fungal genomes show frequent chromosomal changes, gene gains and losses, and effector gene turnover.</title>
        <authorList>
            <person name="Gomez Luciano L.B."/>
            <person name="Jason Tsai I."/>
            <person name="Chuma I."/>
            <person name="Tosa Y."/>
            <person name="Chen Y.H."/>
            <person name="Li J.Y."/>
            <person name="Li M.Y."/>
            <person name="Jade Lu M.Y."/>
            <person name="Nakayashiki H."/>
            <person name="Li W.H."/>
        </authorList>
    </citation>
    <scope>NUCLEOTIDE SEQUENCE [LARGE SCALE GENOMIC DNA]</scope>
    <source>
        <strain evidence="2">MZ5-1-6</strain>
    </source>
</reference>
<dbReference type="Pfam" id="PF20516">
    <property type="entry name" value="PDDEXK_12"/>
    <property type="match status" value="1"/>
</dbReference>
<accession>A0A4P7N9J0</accession>